<dbReference type="HOGENOM" id="CLU_1802318_0_0_10"/>
<dbReference type="KEGG" id="bbd:Belba_0351"/>
<feature type="transmembrane region" description="Helical" evidence="1">
    <location>
        <begin position="46"/>
        <end position="64"/>
    </location>
</feature>
<evidence type="ECO:0000313" key="2">
    <source>
        <dbReference type="EMBL" id="AFL83014.1"/>
    </source>
</evidence>
<keyword evidence="1" id="KW-0472">Membrane</keyword>
<organism evidence="2 3">
    <name type="scientific">Belliella baltica (strain DSM 15883 / CIP 108006 / LMG 21964 / BA134)</name>
    <dbReference type="NCBI Taxonomy" id="866536"/>
    <lineage>
        <taxon>Bacteria</taxon>
        <taxon>Pseudomonadati</taxon>
        <taxon>Bacteroidota</taxon>
        <taxon>Cytophagia</taxon>
        <taxon>Cytophagales</taxon>
        <taxon>Cyclobacteriaceae</taxon>
        <taxon>Belliella</taxon>
    </lineage>
</organism>
<dbReference type="RefSeq" id="WP_014771029.1">
    <property type="nucleotide sequence ID" value="NC_018010.1"/>
</dbReference>
<accession>I3Z196</accession>
<name>I3Z196_BELBD</name>
<feature type="transmembrane region" description="Helical" evidence="1">
    <location>
        <begin position="70"/>
        <end position="88"/>
    </location>
</feature>
<keyword evidence="1" id="KW-0812">Transmembrane</keyword>
<sequence length="143" mass="16936">MEIKYNKFNFYEPPYPNKEGFIELKKNIFNSPRLELGPENDFISKYGIEFILSIVCLLFGIIGFSVSHETFKTVTLIIAALIFLPLVISGRLNTMQSYFWFNLKRSFYYNRLKRSIVKAEKYEDFIKLMKKSSFMEDFSGIFQ</sequence>
<dbReference type="AlphaFoldDB" id="I3Z196"/>
<protein>
    <submittedName>
        <fullName evidence="2">Uncharacterized protein</fullName>
    </submittedName>
</protein>
<dbReference type="STRING" id="866536.Belba_0351"/>
<dbReference type="Proteomes" id="UP000006050">
    <property type="component" value="Chromosome"/>
</dbReference>
<reference evidence="3" key="1">
    <citation type="submission" date="2012-06" db="EMBL/GenBank/DDBJ databases">
        <title>The complete genome of Belliella baltica DSM 15883.</title>
        <authorList>
            <person name="Lucas S."/>
            <person name="Copeland A."/>
            <person name="Lapidus A."/>
            <person name="Goodwin L."/>
            <person name="Pitluck S."/>
            <person name="Peters L."/>
            <person name="Mikhailova N."/>
            <person name="Davenport K."/>
            <person name="Kyrpides N."/>
            <person name="Mavromatis K."/>
            <person name="Pagani I."/>
            <person name="Ivanova N."/>
            <person name="Ovchinnikova G."/>
            <person name="Zeytun A."/>
            <person name="Detter J.C."/>
            <person name="Han C."/>
            <person name="Land M."/>
            <person name="Hauser L."/>
            <person name="Markowitz V."/>
            <person name="Cheng J.-F."/>
            <person name="Hugenholtz P."/>
            <person name="Woyke T."/>
            <person name="Wu D."/>
            <person name="Tindall B."/>
            <person name="Pomrenke H."/>
            <person name="Brambilla E."/>
            <person name="Klenk H.-P."/>
            <person name="Eisen J.A."/>
        </authorList>
    </citation>
    <scope>NUCLEOTIDE SEQUENCE [LARGE SCALE GENOMIC DNA]</scope>
    <source>
        <strain evidence="3">DSM 15883 / CIP 108006 / LMG 21964 / BA134</strain>
    </source>
</reference>
<dbReference type="EMBL" id="CP003281">
    <property type="protein sequence ID" value="AFL83014.1"/>
    <property type="molecule type" value="Genomic_DNA"/>
</dbReference>
<evidence type="ECO:0000256" key="1">
    <source>
        <dbReference type="SAM" id="Phobius"/>
    </source>
</evidence>
<keyword evidence="1" id="KW-1133">Transmembrane helix</keyword>
<keyword evidence="3" id="KW-1185">Reference proteome</keyword>
<gene>
    <name evidence="2" type="ordered locus">Belba_0351</name>
</gene>
<proteinExistence type="predicted"/>
<evidence type="ECO:0000313" key="3">
    <source>
        <dbReference type="Proteomes" id="UP000006050"/>
    </source>
</evidence>